<accession>A0AC35U9Z2</accession>
<dbReference type="WBParaSite" id="RSKR_0000914400.1">
    <property type="protein sequence ID" value="RSKR_0000914400.1"/>
    <property type="gene ID" value="RSKR_0000914400"/>
</dbReference>
<sequence length="902" mass="103193">MAPRTTEDVVLNYLKENPAFLTTYVCGRSVSNETFNAWQEMRLDSQHQARRLGTLPNLTDTNSYPWNIANKRGIKKFLQTKSYNQMHIMYELGVLCKQECLHKGEVIVVAYNLSDKNLYQIVANQNQINTILIKKADLPSDAKYVLNVTDTVLRPEFEMGKIYFMNEELCPADVRLVNVFGFLFGALFNFASKYKNSSDRLPDISQISSSFQLISIKKATRTLQNQGSAKGATSMSDSNLLKKERDNKASKRRVDNRDPKGLLKRNDSKDSKGTDSKESKESDSNRESGKSDESEGRNAKEGHYSGSAKRGKSSTSVTGKSPSIKKDGGKRSDDYKPIRKRSQTADGVPNNDRLIPSPQIHLVDHDVPSSRYINITNFLLNVVQEMYQEMASMDLLILKILNFAKELVNAEKASLFLLSTDKEYLYPRIFDVGTYDNEEEALKYMEDSKKIKVSINKGIAGHVAKTLKTLTVNDTLQDERFNNEVDSITKFQTKNIMCVPIFAQGVFLGVIQLLNKKNGNFEDGDRVDFEIFAVYCGLALHHAKLYGKLKRADEKYKVALEVLHYHSVCTDEETVALSKMLEENEILPDKVLTFPFNSLDLPEMEKPLYVVKMFDTLFAGKIRYDRQDVVRFVLSVRMNYRRVAYHNWSHGVAVLHSMFVFLQKTNYYTVKEGLAMFIGALGHDLDHRGKNNAYMKAVNAPLAELYNNSVMEHHHFNQTVSILQREKHKVLKYFSKKDFTDILNLVKHCILATDLALFFDNKRNLEKIINENRFEWHEPESRKLSQAVLMTACDLIAAAKPWHVQSETVKVIFDEFYIQGDEEKKYGRTPLPMMDRDFADDLPKVQVGFMEGVCLPCYKLVLQIAPITKELYDNALLNAAEWKKLDAEKQARDAARQELERQ</sequence>
<proteinExistence type="predicted"/>
<organism evidence="1 2">
    <name type="scientific">Rhabditophanes sp. KR3021</name>
    <dbReference type="NCBI Taxonomy" id="114890"/>
    <lineage>
        <taxon>Eukaryota</taxon>
        <taxon>Metazoa</taxon>
        <taxon>Ecdysozoa</taxon>
        <taxon>Nematoda</taxon>
        <taxon>Chromadorea</taxon>
        <taxon>Rhabditida</taxon>
        <taxon>Tylenchina</taxon>
        <taxon>Panagrolaimomorpha</taxon>
        <taxon>Strongyloidoidea</taxon>
        <taxon>Alloionematidae</taxon>
        <taxon>Rhabditophanes</taxon>
    </lineage>
</organism>
<evidence type="ECO:0000313" key="1">
    <source>
        <dbReference type="Proteomes" id="UP000095286"/>
    </source>
</evidence>
<evidence type="ECO:0000313" key="2">
    <source>
        <dbReference type="WBParaSite" id="RSKR_0000914400.1"/>
    </source>
</evidence>
<reference evidence="2" key="1">
    <citation type="submission" date="2016-11" db="UniProtKB">
        <authorList>
            <consortium name="WormBaseParasite"/>
        </authorList>
    </citation>
    <scope>IDENTIFICATION</scope>
    <source>
        <strain evidence="2">KR3021</strain>
    </source>
</reference>
<protein>
    <submittedName>
        <fullName evidence="2">Phosphodiesterase</fullName>
    </submittedName>
</protein>
<dbReference type="Proteomes" id="UP000095286">
    <property type="component" value="Unplaced"/>
</dbReference>
<name>A0AC35U9Z2_9BILA</name>